<dbReference type="AlphaFoldDB" id="A0A6A6WN11"/>
<reference evidence="1" key="1">
    <citation type="journal article" date="2020" name="Stud. Mycol.">
        <title>101 Dothideomycetes genomes: a test case for predicting lifestyles and emergence of pathogens.</title>
        <authorList>
            <person name="Haridas S."/>
            <person name="Albert R."/>
            <person name="Binder M."/>
            <person name="Bloem J."/>
            <person name="Labutti K."/>
            <person name="Salamov A."/>
            <person name="Andreopoulos B."/>
            <person name="Baker S."/>
            <person name="Barry K."/>
            <person name="Bills G."/>
            <person name="Bluhm B."/>
            <person name="Cannon C."/>
            <person name="Castanera R."/>
            <person name="Culley D."/>
            <person name="Daum C."/>
            <person name="Ezra D."/>
            <person name="Gonzalez J."/>
            <person name="Henrissat B."/>
            <person name="Kuo A."/>
            <person name="Liang C."/>
            <person name="Lipzen A."/>
            <person name="Lutzoni F."/>
            <person name="Magnuson J."/>
            <person name="Mondo S."/>
            <person name="Nolan M."/>
            <person name="Ohm R."/>
            <person name="Pangilinan J."/>
            <person name="Park H.-J."/>
            <person name="Ramirez L."/>
            <person name="Alfaro M."/>
            <person name="Sun H."/>
            <person name="Tritt A."/>
            <person name="Yoshinaga Y."/>
            <person name="Zwiers L.-H."/>
            <person name="Turgeon B."/>
            <person name="Goodwin S."/>
            <person name="Spatafora J."/>
            <person name="Crous P."/>
            <person name="Grigoriev I."/>
        </authorList>
    </citation>
    <scope>NUCLEOTIDE SEQUENCE</scope>
    <source>
        <strain evidence="1">CBS 109.77</strain>
    </source>
</reference>
<proteinExistence type="predicted"/>
<organism evidence="1 2">
    <name type="scientific">Melanomma pulvis-pyrius CBS 109.77</name>
    <dbReference type="NCBI Taxonomy" id="1314802"/>
    <lineage>
        <taxon>Eukaryota</taxon>
        <taxon>Fungi</taxon>
        <taxon>Dikarya</taxon>
        <taxon>Ascomycota</taxon>
        <taxon>Pezizomycotina</taxon>
        <taxon>Dothideomycetes</taxon>
        <taxon>Pleosporomycetidae</taxon>
        <taxon>Pleosporales</taxon>
        <taxon>Melanommataceae</taxon>
        <taxon>Melanomma</taxon>
    </lineage>
</organism>
<protein>
    <submittedName>
        <fullName evidence="1">Uncharacterized protein</fullName>
    </submittedName>
</protein>
<sequence length="174" mass="18880">MAQLSGRRQVREAEESEKIPVEFGDEGVKANAPKSKAIIEIDGDEGLPWVPLGPRAGCIRCLAPISSNIALERPASKELVIAEDGFAMQPPEVRVEPIYCLAMHRRTDSGTAVSSDVETRPTFDSAAIGRSRLGRMQSCPMHSIVDSRASVFPRMTGFWNGLGDSSLGGVQWQQ</sequence>
<evidence type="ECO:0000313" key="2">
    <source>
        <dbReference type="Proteomes" id="UP000799757"/>
    </source>
</evidence>
<keyword evidence="2" id="KW-1185">Reference proteome</keyword>
<gene>
    <name evidence="1" type="ORF">K505DRAFT_369389</name>
</gene>
<dbReference type="Proteomes" id="UP000799757">
    <property type="component" value="Unassembled WGS sequence"/>
</dbReference>
<accession>A0A6A6WN11</accession>
<name>A0A6A6WN11_9PLEO</name>
<evidence type="ECO:0000313" key="1">
    <source>
        <dbReference type="EMBL" id="KAF2785436.1"/>
    </source>
</evidence>
<dbReference type="EMBL" id="MU003194">
    <property type="protein sequence ID" value="KAF2785436.1"/>
    <property type="molecule type" value="Genomic_DNA"/>
</dbReference>